<dbReference type="SMART" id="SM00494">
    <property type="entry name" value="ChtBD2"/>
    <property type="match status" value="3"/>
</dbReference>
<sequence length="403" mass="45449">MVTKDFVISKDSVISFICAENRRETRVGINTSSAFALENSYLIKYCEKCLEDSVVSGYYEHPQRCDGFVQCQYVNKTLTAFEQFCNEDTCYNKDTQNCDYCSETTCQKKCDYPTKFKDVFSCNKYFECDNSGFNYEAKICPPQERFDQKTSRCVSDYRCVGPVLKKPCSETFKPSKSLGKFWQKDAIGWIEKECGPGTGFDVKSCTCAKMIPVNDDKTCLILDMPLKNNCVELSHKYWVNNLNVTFSDGAAQFTTGSGLVIPALINNDLGENVEISMNFYIKSSPKDSYTIVTNGNCDRKPSLSIGVENANTFPTVFGFMKLEGNVSPVQIRTRVALNQWYSIRFGKSSDKVRMYLNNNLQKEIKIEGAIEVVDSALSIGKPCAQNVFVGSVNEFKLTKCPSW</sequence>
<dbReference type="InterPro" id="IPR013320">
    <property type="entry name" value="ConA-like_dom_sf"/>
</dbReference>
<organism evidence="2 3">
    <name type="scientific">Octopus vulgaris</name>
    <name type="common">Common octopus</name>
    <dbReference type="NCBI Taxonomy" id="6645"/>
    <lineage>
        <taxon>Eukaryota</taxon>
        <taxon>Metazoa</taxon>
        <taxon>Spiralia</taxon>
        <taxon>Lophotrochozoa</taxon>
        <taxon>Mollusca</taxon>
        <taxon>Cephalopoda</taxon>
        <taxon>Coleoidea</taxon>
        <taxon>Octopodiformes</taxon>
        <taxon>Octopoda</taxon>
        <taxon>Incirrata</taxon>
        <taxon>Octopodidae</taxon>
        <taxon>Octopus</taxon>
    </lineage>
</organism>
<evidence type="ECO:0000259" key="1">
    <source>
        <dbReference type="PROSITE" id="PS50940"/>
    </source>
</evidence>
<dbReference type="AlphaFoldDB" id="A0AA36FCH5"/>
<dbReference type="Proteomes" id="UP001162480">
    <property type="component" value="Chromosome 14"/>
</dbReference>
<gene>
    <name evidence="2" type="ORF">OCTVUL_1B017243</name>
</gene>
<dbReference type="InterPro" id="IPR002557">
    <property type="entry name" value="Chitin-bd_dom"/>
</dbReference>
<dbReference type="PROSITE" id="PS50940">
    <property type="entry name" value="CHIT_BIND_II"/>
    <property type="match status" value="1"/>
</dbReference>
<accession>A0AA36FCH5</accession>
<dbReference type="GO" id="GO:0008061">
    <property type="term" value="F:chitin binding"/>
    <property type="evidence" value="ECO:0007669"/>
    <property type="project" value="InterPro"/>
</dbReference>
<feature type="domain" description="Chitin-binding type-2" evidence="1">
    <location>
        <begin position="107"/>
        <end position="161"/>
    </location>
</feature>
<dbReference type="GO" id="GO:0005576">
    <property type="term" value="C:extracellular region"/>
    <property type="evidence" value="ECO:0007669"/>
    <property type="project" value="InterPro"/>
</dbReference>
<dbReference type="SUPFAM" id="SSF49899">
    <property type="entry name" value="Concanavalin A-like lectins/glucanases"/>
    <property type="match status" value="1"/>
</dbReference>
<proteinExistence type="predicted"/>
<dbReference type="EMBL" id="OX597827">
    <property type="protein sequence ID" value="CAI9733055.1"/>
    <property type="molecule type" value="Genomic_DNA"/>
</dbReference>
<reference evidence="2" key="1">
    <citation type="submission" date="2023-08" db="EMBL/GenBank/DDBJ databases">
        <authorList>
            <person name="Alioto T."/>
            <person name="Alioto T."/>
            <person name="Gomez Garrido J."/>
        </authorList>
    </citation>
    <scope>NUCLEOTIDE SEQUENCE</scope>
</reference>
<dbReference type="Gene3D" id="2.60.120.200">
    <property type="match status" value="1"/>
</dbReference>
<evidence type="ECO:0000313" key="2">
    <source>
        <dbReference type="EMBL" id="CAI9733055.1"/>
    </source>
</evidence>
<dbReference type="SUPFAM" id="SSF57625">
    <property type="entry name" value="Invertebrate chitin-binding proteins"/>
    <property type="match status" value="2"/>
</dbReference>
<protein>
    <submittedName>
        <fullName evidence="2">Protein PIF-like isoform X1</fullName>
    </submittedName>
</protein>
<name>A0AA36FCH5_OCTVU</name>
<keyword evidence="3" id="KW-1185">Reference proteome</keyword>
<dbReference type="Gene3D" id="2.170.140.10">
    <property type="entry name" value="Chitin binding domain"/>
    <property type="match status" value="1"/>
</dbReference>
<evidence type="ECO:0000313" key="3">
    <source>
        <dbReference type="Proteomes" id="UP001162480"/>
    </source>
</evidence>
<dbReference type="InterPro" id="IPR036508">
    <property type="entry name" value="Chitin-bd_dom_sf"/>
</dbReference>